<proteinExistence type="predicted"/>
<organism evidence="1 2">
    <name type="scientific">Acetobacter lovaniensis</name>
    <dbReference type="NCBI Taxonomy" id="104100"/>
    <lineage>
        <taxon>Bacteria</taxon>
        <taxon>Pseudomonadati</taxon>
        <taxon>Pseudomonadota</taxon>
        <taxon>Alphaproteobacteria</taxon>
        <taxon>Acetobacterales</taxon>
        <taxon>Acetobacteraceae</taxon>
        <taxon>Acetobacter</taxon>
    </lineage>
</organism>
<dbReference type="Proteomes" id="UP000578000">
    <property type="component" value="Unassembled WGS sequence"/>
</dbReference>
<sequence>MNTSMIVNIIGLVVAAAEEVPSIVTTIVKAVESSTSGTAPTAAEIEALFEECKTLNTTIQDS</sequence>
<accession>A0A841QFW5</accession>
<dbReference type="AlphaFoldDB" id="A0A841QFW5"/>
<dbReference type="RefSeq" id="WP_166114913.1">
    <property type="nucleotide sequence ID" value="NZ_BAABDB010000036.1"/>
</dbReference>
<protein>
    <submittedName>
        <fullName evidence="1">Uncharacterized protein</fullName>
    </submittedName>
</protein>
<name>A0A841QFW5_9PROT</name>
<reference evidence="1 2" key="1">
    <citation type="submission" date="2020-08" db="EMBL/GenBank/DDBJ databases">
        <title>Genomic Encyclopedia of Type Strains, Phase IV (KMG-IV): sequencing the most valuable type-strain genomes for metagenomic binning, comparative biology and taxonomic classification.</title>
        <authorList>
            <person name="Goeker M."/>
        </authorList>
    </citation>
    <scope>NUCLEOTIDE SEQUENCE [LARGE SCALE GENOMIC DNA]</scope>
    <source>
        <strain evidence="1 2">DSM 4491</strain>
    </source>
</reference>
<dbReference type="EMBL" id="JACHIE010000008">
    <property type="protein sequence ID" value="MBB6457451.1"/>
    <property type="molecule type" value="Genomic_DNA"/>
</dbReference>
<gene>
    <name evidence="1" type="ORF">HNR55_002047</name>
</gene>
<keyword evidence="2" id="KW-1185">Reference proteome</keyword>
<evidence type="ECO:0000313" key="2">
    <source>
        <dbReference type="Proteomes" id="UP000578000"/>
    </source>
</evidence>
<evidence type="ECO:0000313" key="1">
    <source>
        <dbReference type="EMBL" id="MBB6457451.1"/>
    </source>
</evidence>
<comment type="caution">
    <text evidence="1">The sequence shown here is derived from an EMBL/GenBank/DDBJ whole genome shotgun (WGS) entry which is preliminary data.</text>
</comment>